<dbReference type="OrthoDB" id="3064439at2759"/>
<keyword evidence="2" id="KW-1185">Reference proteome</keyword>
<accession>A0A9Q3P6S4</accession>
<evidence type="ECO:0000313" key="2">
    <source>
        <dbReference type="Proteomes" id="UP000765509"/>
    </source>
</evidence>
<reference evidence="1" key="1">
    <citation type="submission" date="2021-03" db="EMBL/GenBank/DDBJ databases">
        <title>Draft genome sequence of rust myrtle Austropuccinia psidii MF-1, a brazilian biotype.</title>
        <authorList>
            <person name="Quecine M.C."/>
            <person name="Pachon D.M.R."/>
            <person name="Bonatelli M.L."/>
            <person name="Correr F.H."/>
            <person name="Franceschini L.M."/>
            <person name="Leite T.F."/>
            <person name="Margarido G.R.A."/>
            <person name="Almeida C.A."/>
            <person name="Ferrarezi J.A."/>
            <person name="Labate C.A."/>
        </authorList>
    </citation>
    <scope>NUCLEOTIDE SEQUENCE</scope>
    <source>
        <strain evidence="1">MF-1</strain>
    </source>
</reference>
<gene>
    <name evidence="1" type="ORF">O181_088256</name>
</gene>
<proteinExistence type="predicted"/>
<comment type="caution">
    <text evidence="1">The sequence shown here is derived from an EMBL/GenBank/DDBJ whole genome shotgun (WGS) entry which is preliminary data.</text>
</comment>
<organism evidence="1 2">
    <name type="scientific">Austropuccinia psidii MF-1</name>
    <dbReference type="NCBI Taxonomy" id="1389203"/>
    <lineage>
        <taxon>Eukaryota</taxon>
        <taxon>Fungi</taxon>
        <taxon>Dikarya</taxon>
        <taxon>Basidiomycota</taxon>
        <taxon>Pucciniomycotina</taxon>
        <taxon>Pucciniomycetes</taxon>
        <taxon>Pucciniales</taxon>
        <taxon>Sphaerophragmiaceae</taxon>
        <taxon>Austropuccinia</taxon>
    </lineage>
</organism>
<evidence type="ECO:0000313" key="1">
    <source>
        <dbReference type="EMBL" id="MBW0548541.1"/>
    </source>
</evidence>
<dbReference type="AlphaFoldDB" id="A0A9Q3P6S4"/>
<sequence length="159" mass="18539">MGKITCHSRFQSGRFSTCIHHNFNKIKGCKNLKYSTSVPFFIKYLHGKNAIEVELSEERSNKHPTFPVILVKPYKFSDSEKFTLRNKVSQYIPPIVSSGTKKITKVLKERNLKPEKVREYLLKHSDPTCENEWLAEKGIPEATKLLRRFRQTINNNITK</sequence>
<name>A0A9Q3P6S4_9BASI</name>
<dbReference type="EMBL" id="AVOT02053766">
    <property type="protein sequence ID" value="MBW0548541.1"/>
    <property type="molecule type" value="Genomic_DNA"/>
</dbReference>
<protein>
    <submittedName>
        <fullName evidence="1">Uncharacterized protein</fullName>
    </submittedName>
</protein>
<dbReference type="Proteomes" id="UP000765509">
    <property type="component" value="Unassembled WGS sequence"/>
</dbReference>